<evidence type="ECO:0000313" key="2">
    <source>
        <dbReference type="Proteomes" id="UP000254258"/>
    </source>
</evidence>
<dbReference type="PANTHER" id="PTHR43239">
    <property type="entry name" value="UPF0734 PROTEIN DDB_G0273871/DDB_G0273177"/>
    <property type="match status" value="1"/>
</dbReference>
<dbReference type="PANTHER" id="PTHR43239:SF1">
    <property type="entry name" value="UPF0734 PROTEIN DDB_G0273871_DDB_G0273177"/>
    <property type="match status" value="1"/>
</dbReference>
<accession>A0A370X677</accession>
<name>A0A370X677_9GAMM</name>
<dbReference type="AlphaFoldDB" id="A0A370X677"/>
<dbReference type="Gene3D" id="3.30.70.100">
    <property type="match status" value="1"/>
</dbReference>
<reference evidence="1 2" key="1">
    <citation type="submission" date="2018-07" db="EMBL/GenBank/DDBJ databases">
        <title>Dyella monticola sp. nov. and Dyella psychrodurans sp. nov. isolated from monsoon evergreen broad-leaved forest soil of Dinghu Mountain, China.</title>
        <authorList>
            <person name="Gao Z."/>
            <person name="Qiu L."/>
        </authorList>
    </citation>
    <scope>NUCLEOTIDE SEQUENCE [LARGE SCALE GENOMIC DNA]</scope>
    <source>
        <strain evidence="1 2">4G-K06</strain>
    </source>
</reference>
<dbReference type="EMBL" id="QRBE01000002">
    <property type="protein sequence ID" value="RDS83761.1"/>
    <property type="molecule type" value="Genomic_DNA"/>
</dbReference>
<sequence length="118" mass="13840">MQRLYYALDLKDDAQAIAEYERWHRPGVVWPEIVASIRASGIEDMEIFRTGNRLVMVVQVGDRYDASVKRESDTPDEKTQAWEHLMDRYQQRLPWAEAGQKWVPMTRIFSLADALKAR</sequence>
<dbReference type="Proteomes" id="UP000254258">
    <property type="component" value="Unassembled WGS sequence"/>
</dbReference>
<dbReference type="InterPro" id="IPR008000">
    <property type="entry name" value="Rham/fucose_mutarotase"/>
</dbReference>
<dbReference type="GO" id="GO:0016857">
    <property type="term" value="F:racemase and epimerase activity, acting on carbohydrates and derivatives"/>
    <property type="evidence" value="ECO:0007669"/>
    <property type="project" value="InterPro"/>
</dbReference>
<proteinExistence type="predicted"/>
<dbReference type="InterPro" id="IPR052996">
    <property type="entry name" value="Carb_Metab_Mutarotase"/>
</dbReference>
<dbReference type="SUPFAM" id="SSF54909">
    <property type="entry name" value="Dimeric alpha+beta barrel"/>
    <property type="match status" value="1"/>
</dbReference>
<dbReference type="OrthoDB" id="7272712at2"/>
<keyword evidence="2" id="KW-1185">Reference proteome</keyword>
<dbReference type="Pfam" id="PF05336">
    <property type="entry name" value="rhaM"/>
    <property type="match status" value="1"/>
</dbReference>
<evidence type="ECO:0000313" key="1">
    <source>
        <dbReference type="EMBL" id="RDS83761.1"/>
    </source>
</evidence>
<comment type="caution">
    <text evidence="1">The sequence shown here is derived from an EMBL/GenBank/DDBJ whole genome shotgun (WGS) entry which is preliminary data.</text>
</comment>
<gene>
    <name evidence="1" type="ORF">DWU98_05445</name>
</gene>
<dbReference type="RefSeq" id="WP_115494472.1">
    <property type="nucleotide sequence ID" value="NZ_QRBE01000002.1"/>
</dbReference>
<dbReference type="InterPro" id="IPR011008">
    <property type="entry name" value="Dimeric_a/b-barrel"/>
</dbReference>
<protein>
    <submittedName>
        <fullName evidence="1">L-rhamnose mutarotase</fullName>
    </submittedName>
</protein>
<organism evidence="1 2">
    <name type="scientific">Dyella monticola</name>
    <dbReference type="NCBI Taxonomy" id="1927958"/>
    <lineage>
        <taxon>Bacteria</taxon>
        <taxon>Pseudomonadati</taxon>
        <taxon>Pseudomonadota</taxon>
        <taxon>Gammaproteobacteria</taxon>
        <taxon>Lysobacterales</taxon>
        <taxon>Rhodanobacteraceae</taxon>
        <taxon>Dyella</taxon>
    </lineage>
</organism>